<dbReference type="AlphaFoldDB" id="A0A165NRW3"/>
<accession>A0A165NRW3</accession>
<organism evidence="4 5">
    <name type="scientific">Exidia glandulosa HHB12029</name>
    <dbReference type="NCBI Taxonomy" id="1314781"/>
    <lineage>
        <taxon>Eukaryota</taxon>
        <taxon>Fungi</taxon>
        <taxon>Dikarya</taxon>
        <taxon>Basidiomycota</taxon>
        <taxon>Agaricomycotina</taxon>
        <taxon>Agaricomycetes</taxon>
        <taxon>Auriculariales</taxon>
        <taxon>Exidiaceae</taxon>
        <taxon>Exidia</taxon>
    </lineage>
</organism>
<evidence type="ECO:0000259" key="3">
    <source>
        <dbReference type="Pfam" id="PF17829"/>
    </source>
</evidence>
<dbReference type="PANTHER" id="PTHR37842">
    <property type="match status" value="1"/>
</dbReference>
<dbReference type="SUPFAM" id="SSF55545">
    <property type="entry name" value="beta-N-acetylhexosaminidase-like domain"/>
    <property type="match status" value="1"/>
</dbReference>
<keyword evidence="2" id="KW-0732">Signal</keyword>
<dbReference type="Gene3D" id="2.60.120.1620">
    <property type="match status" value="1"/>
</dbReference>
<feature type="signal peptide" evidence="2">
    <location>
        <begin position="1"/>
        <end position="16"/>
    </location>
</feature>
<dbReference type="Gene3D" id="3.30.379.10">
    <property type="entry name" value="Chitobiase/beta-hexosaminidase domain 2-like"/>
    <property type="match status" value="1"/>
</dbReference>
<dbReference type="Pfam" id="PF15979">
    <property type="entry name" value="Glyco_hydro_115"/>
    <property type="match status" value="1"/>
</dbReference>
<dbReference type="STRING" id="1314781.A0A165NRW3"/>
<evidence type="ECO:0000256" key="2">
    <source>
        <dbReference type="SAM" id="SignalP"/>
    </source>
</evidence>
<gene>
    <name evidence="4" type="ORF">EXIGLDRAFT_761138</name>
</gene>
<dbReference type="Gene3D" id="3.20.20.520">
    <property type="entry name" value="Glycosyl hydrolase family 115"/>
    <property type="match status" value="1"/>
</dbReference>
<proteinExistence type="predicted"/>
<dbReference type="InParanoid" id="A0A165NRW3"/>
<dbReference type="OrthoDB" id="4849794at2759"/>
<dbReference type="PANTHER" id="PTHR37842:SF2">
    <property type="entry name" value="GYLCOSYL HYDROLASE 115 C-TERMINAL DOMAIN-CONTAINING PROTEIN"/>
    <property type="match status" value="1"/>
</dbReference>
<keyword evidence="1" id="KW-0378">Hydrolase</keyword>
<dbReference type="EMBL" id="KV425896">
    <property type="protein sequence ID" value="KZW01132.1"/>
    <property type="molecule type" value="Genomic_DNA"/>
</dbReference>
<dbReference type="Gene3D" id="1.20.58.2150">
    <property type="match status" value="1"/>
</dbReference>
<name>A0A165NRW3_EXIGL</name>
<dbReference type="InterPro" id="IPR031924">
    <property type="entry name" value="GH115"/>
</dbReference>
<evidence type="ECO:0000313" key="4">
    <source>
        <dbReference type="EMBL" id="KZW01132.1"/>
    </source>
</evidence>
<dbReference type="InterPro" id="IPR042301">
    <property type="entry name" value="GH115_sf"/>
</dbReference>
<protein>
    <recommendedName>
        <fullName evidence="3">Gylcosyl hydrolase 115 C-terminal domain-containing protein</fullName>
    </recommendedName>
</protein>
<dbReference type="Proteomes" id="UP000077266">
    <property type="component" value="Unassembled WGS sequence"/>
</dbReference>
<sequence>MKALALLLAFFAVASAVVLPTAQPQCLSFASSKNAATLLARGQRTNLPPILTASNDWPGVHRAAGDLSVDFERTAGVKLPLRNVTSTSVKAGTAIIVGTVGRSTLVDELVKSGKVNVDGITGKWESFVVRHVEKPLPGIDDALVIVGSDKRGTIFGIYTISEQLGVSPWYFWTDTPSVQRTNGVYITKGADCSAGAPTVQYRGIFINDEQPAITNWANARFGGDGSVANPSFTSEFYVLIFEVILRLKANYFWPPVWNSAFGLDDPLDQPLADYYGIVMGTSHQEPMMRSSPVEWNRLGLGTWSFESNPENVTKYFIEGAQRASPYENVFTVGMRGSGDLPLGPTTNIDLLERVIKKQREIISDVFNTTDQTKVPQVWCLYKEVQNYYNMGMRVPDDVTLLWTDDNWGHVQRLPSESERARWGGAGLYFHVDYVGDPMDYKWINTINNAQSYQQLSLAVEYNATRVWILNVGDFKANEIPTEFFLSMAYNASAFNRNNLPDYYTRWAEREFQAPSLAPEISGIVANFSRLTAIRKPELTTPATFSTLNYREADTYNAQWQALAASTEAVARKIPQAAQSAFFETVGHPVAATANLHALYVAAKKNEDLASQASGSANTYAKMVQDMFETDWELREKFHGLEGGKWEHMMDQTHLGYYYWQQPMQDTLPPLRFVRTRAPALAGTMRITVEGSLGGWPGDNRNNCKDGYNCGQPVLATLSPYGPRSRYVDVSPSGPKTFTFTATSLAPWLTVSAPKGTVKPDDTPHRVELGVDWKKFPVDATGVQSGIVTFKSSVGDAVNVTVSAIRTATPAGFHGFVEADGVVSIEAEHFTRNTPVNGVSLAAFPSFGTRAFSGVSHVPGLAPSFSAGSGPSIEYDFYTFNTVQGGNSTAYNVTAYLYSSFNLLADGPCLYGISLDGGAVKSVQPVPNLDPGKFTPPDWNDAVANGVRAIVTSFADVGPGKHTLKVEMITPGVVFEKFVVDVGGLLPSYLGPPESSRV</sequence>
<feature type="chain" id="PRO_5007863370" description="Gylcosyl hydrolase 115 C-terminal domain-containing protein" evidence="2">
    <location>
        <begin position="17"/>
        <end position="997"/>
    </location>
</feature>
<dbReference type="InterPro" id="IPR029018">
    <property type="entry name" value="Hex-like_dom2"/>
</dbReference>
<reference evidence="4 5" key="1">
    <citation type="journal article" date="2016" name="Mol. Biol. Evol.">
        <title>Comparative Genomics of Early-Diverging Mushroom-Forming Fungi Provides Insights into the Origins of Lignocellulose Decay Capabilities.</title>
        <authorList>
            <person name="Nagy L.G."/>
            <person name="Riley R."/>
            <person name="Tritt A."/>
            <person name="Adam C."/>
            <person name="Daum C."/>
            <person name="Floudas D."/>
            <person name="Sun H."/>
            <person name="Yadav J.S."/>
            <person name="Pangilinan J."/>
            <person name="Larsson K.H."/>
            <person name="Matsuura K."/>
            <person name="Barry K."/>
            <person name="Labutti K."/>
            <person name="Kuo R."/>
            <person name="Ohm R.A."/>
            <person name="Bhattacharya S.S."/>
            <person name="Shirouzu T."/>
            <person name="Yoshinaga Y."/>
            <person name="Martin F.M."/>
            <person name="Grigoriev I.V."/>
            <person name="Hibbett D.S."/>
        </authorList>
    </citation>
    <scope>NUCLEOTIDE SEQUENCE [LARGE SCALE GENOMIC DNA]</scope>
    <source>
        <strain evidence="4 5">HHB12029</strain>
    </source>
</reference>
<feature type="domain" description="Gylcosyl hydrolase 115 C-terminal" evidence="3">
    <location>
        <begin position="814"/>
        <end position="993"/>
    </location>
</feature>
<evidence type="ECO:0000313" key="5">
    <source>
        <dbReference type="Proteomes" id="UP000077266"/>
    </source>
</evidence>
<dbReference type="Pfam" id="PF17829">
    <property type="entry name" value="GH115_C"/>
    <property type="match status" value="1"/>
</dbReference>
<dbReference type="InterPro" id="IPR041437">
    <property type="entry name" value="GH115_C"/>
</dbReference>
<keyword evidence="5" id="KW-1185">Reference proteome</keyword>
<evidence type="ECO:0000256" key="1">
    <source>
        <dbReference type="ARBA" id="ARBA00022801"/>
    </source>
</evidence>
<dbReference type="GO" id="GO:0016787">
    <property type="term" value="F:hydrolase activity"/>
    <property type="evidence" value="ECO:0007669"/>
    <property type="project" value="UniProtKB-KW"/>
</dbReference>